<evidence type="ECO:0008006" key="3">
    <source>
        <dbReference type="Google" id="ProtNLM"/>
    </source>
</evidence>
<evidence type="ECO:0000313" key="1">
    <source>
        <dbReference type="EMBL" id="NVP02814.1"/>
    </source>
</evidence>
<dbReference type="AlphaFoldDB" id="A0A850QYF0"/>
<protein>
    <recommendedName>
        <fullName evidence="3">HNH endonuclease</fullName>
    </recommendedName>
</protein>
<dbReference type="EMBL" id="JABXOR010001404">
    <property type="protein sequence ID" value="NVP02814.1"/>
    <property type="molecule type" value="Genomic_DNA"/>
</dbReference>
<dbReference type="Proteomes" id="UP000533429">
    <property type="component" value="Unassembled WGS sequence"/>
</dbReference>
<reference evidence="1 2" key="1">
    <citation type="submission" date="2020-06" db="EMBL/GenBank/DDBJ databases">
        <title>Photobacterium damselae subsp. damselae comparative genomics.</title>
        <authorList>
            <person name="Osorio C.R."/>
        </authorList>
    </citation>
    <scope>NUCLEOTIDE SEQUENCE [LARGE SCALE GENOMIC DNA]</scope>
    <source>
        <strain evidence="1 2">TW250/03</strain>
    </source>
</reference>
<comment type="caution">
    <text evidence="1">The sequence shown here is derived from an EMBL/GenBank/DDBJ whole genome shotgun (WGS) entry which is preliminary data.</text>
</comment>
<name>A0A850QYF0_PHODD</name>
<accession>A0A850QYF0</accession>
<organism evidence="1 2">
    <name type="scientific">Photobacterium damselae subsp. damselae</name>
    <name type="common">Listonella damsela</name>
    <dbReference type="NCBI Taxonomy" id="85581"/>
    <lineage>
        <taxon>Bacteria</taxon>
        <taxon>Pseudomonadati</taxon>
        <taxon>Pseudomonadota</taxon>
        <taxon>Gammaproteobacteria</taxon>
        <taxon>Vibrionales</taxon>
        <taxon>Vibrionaceae</taxon>
        <taxon>Photobacterium</taxon>
    </lineage>
</organism>
<evidence type="ECO:0000313" key="2">
    <source>
        <dbReference type="Proteomes" id="UP000533429"/>
    </source>
</evidence>
<proteinExistence type="predicted"/>
<gene>
    <name evidence="1" type="ORF">HWA77_21630</name>
</gene>
<sequence length="338" mass="38445">MSLIDDDSFCHYCGARTSITVQLQWDHVPALNVKIPEGCEGIHKTLIRSCAECNNLASDVPHLDYLERHFWLKVALLRRYKRLLLAYDGTKVETKGLSDFLVATINNGEFKYKETMSRIGFGIKDVTEIDSPILSLKNKAGVKLSAALIDYLHGTPCEDDDIDNDSSDGLFKYVDEELGLPPYPYSDFIDFLVTESEVGNAITTDRQYSAWLKDYPQRALILELPTISPVRFYGVSWDKLISDVRAAVKKDQQYDLAREPDISETDNDIKDLSNNRRKQAHQVFNMLMRPKSLIPQRGMKPNQSRLDTSLINRKVDEVSTFTAEETRLMGLSLPITKK</sequence>